<dbReference type="Gene3D" id="1.10.10.10">
    <property type="entry name" value="Winged helix-like DNA-binding domain superfamily/Winged helix DNA-binding domain"/>
    <property type="match status" value="1"/>
</dbReference>
<dbReference type="PROSITE" id="PS50931">
    <property type="entry name" value="HTH_LYSR"/>
    <property type="match status" value="1"/>
</dbReference>
<dbReference type="InterPro" id="IPR036390">
    <property type="entry name" value="WH_DNA-bd_sf"/>
</dbReference>
<evidence type="ECO:0000313" key="7">
    <source>
        <dbReference type="Proteomes" id="UP001597508"/>
    </source>
</evidence>
<evidence type="ECO:0000256" key="1">
    <source>
        <dbReference type="ARBA" id="ARBA00009437"/>
    </source>
</evidence>
<feature type="domain" description="HTH lysR-type" evidence="5">
    <location>
        <begin position="1"/>
        <end position="58"/>
    </location>
</feature>
<dbReference type="SUPFAM" id="SSF53850">
    <property type="entry name" value="Periplasmic binding protein-like II"/>
    <property type="match status" value="1"/>
</dbReference>
<keyword evidence="4" id="KW-0804">Transcription</keyword>
<dbReference type="PANTHER" id="PTHR30346">
    <property type="entry name" value="TRANSCRIPTIONAL DUAL REGULATOR HCAR-RELATED"/>
    <property type="match status" value="1"/>
</dbReference>
<protein>
    <submittedName>
        <fullName evidence="6">LysR substrate-binding domain-containing protein</fullName>
    </submittedName>
</protein>
<dbReference type="Proteomes" id="UP001597508">
    <property type="component" value="Unassembled WGS sequence"/>
</dbReference>
<evidence type="ECO:0000259" key="5">
    <source>
        <dbReference type="PROSITE" id="PS50931"/>
    </source>
</evidence>
<comment type="similarity">
    <text evidence="1">Belongs to the LysR transcriptional regulatory family.</text>
</comment>
<name>A0ABW5LTT5_9FLAO</name>
<dbReference type="Gene3D" id="3.40.190.10">
    <property type="entry name" value="Periplasmic binding protein-like II"/>
    <property type="match status" value="2"/>
</dbReference>
<dbReference type="InterPro" id="IPR000847">
    <property type="entry name" value="LysR_HTH_N"/>
</dbReference>
<dbReference type="Pfam" id="PF00126">
    <property type="entry name" value="HTH_1"/>
    <property type="match status" value="1"/>
</dbReference>
<evidence type="ECO:0000313" key="6">
    <source>
        <dbReference type="EMBL" id="MFD2567186.1"/>
    </source>
</evidence>
<comment type="caution">
    <text evidence="6">The sequence shown here is derived from an EMBL/GenBank/DDBJ whole genome shotgun (WGS) entry which is preliminary data.</text>
</comment>
<dbReference type="InterPro" id="IPR036388">
    <property type="entry name" value="WH-like_DNA-bd_sf"/>
</dbReference>
<dbReference type="PANTHER" id="PTHR30346:SF0">
    <property type="entry name" value="HCA OPERON TRANSCRIPTIONAL ACTIVATOR HCAR"/>
    <property type="match status" value="1"/>
</dbReference>
<dbReference type="PRINTS" id="PR00039">
    <property type="entry name" value="HTHLYSR"/>
</dbReference>
<accession>A0ABW5LTT5</accession>
<gene>
    <name evidence="6" type="ORF">ACFSRZ_07355</name>
</gene>
<evidence type="ECO:0000256" key="4">
    <source>
        <dbReference type="ARBA" id="ARBA00023163"/>
    </source>
</evidence>
<sequence length="297" mass="34611">MDIRQLEYFLVVAEELNFRKASERLYISQPPLTRCVKRLEEELGVELFVREKKRIKLSKSGALFYQKCKNILINMEKAKESIRQVEEGYTGLLRIGFTIFGMSKLAVDCIREFAQKYPKVKLVLDEIPGTYNAKESLIEGENDIIFTYGLKNDIRLVSKIIERDEIVYAIPNNNPISSSESLSIKEMKDEDFIIFPRHVDSLWYDVFLEKCFDEGFTPRIVQHIESMWRRINLVSMGLGIAFTGNNFVDIGVENVSYVPSCEKEKIELPITLSYKKEDENMLIKKFLDVMKRFDTHS</sequence>
<keyword evidence="3" id="KW-0238">DNA-binding</keyword>
<dbReference type="InterPro" id="IPR005119">
    <property type="entry name" value="LysR_subst-bd"/>
</dbReference>
<evidence type="ECO:0000256" key="2">
    <source>
        <dbReference type="ARBA" id="ARBA00023015"/>
    </source>
</evidence>
<organism evidence="6 7">
    <name type="scientific">Pseudotenacibaculum haliotis</name>
    <dbReference type="NCBI Taxonomy" id="1862138"/>
    <lineage>
        <taxon>Bacteria</taxon>
        <taxon>Pseudomonadati</taxon>
        <taxon>Bacteroidota</taxon>
        <taxon>Flavobacteriia</taxon>
        <taxon>Flavobacteriales</taxon>
        <taxon>Flavobacteriaceae</taxon>
        <taxon>Pseudotenacibaculum</taxon>
    </lineage>
</organism>
<dbReference type="RefSeq" id="WP_379665895.1">
    <property type="nucleotide sequence ID" value="NZ_JBHULH010000003.1"/>
</dbReference>
<keyword evidence="7" id="KW-1185">Reference proteome</keyword>
<evidence type="ECO:0000256" key="3">
    <source>
        <dbReference type="ARBA" id="ARBA00023125"/>
    </source>
</evidence>
<proteinExistence type="inferred from homology"/>
<keyword evidence="2" id="KW-0805">Transcription regulation</keyword>
<dbReference type="Pfam" id="PF03466">
    <property type="entry name" value="LysR_substrate"/>
    <property type="match status" value="1"/>
</dbReference>
<dbReference type="CDD" id="cd08414">
    <property type="entry name" value="PBP2_LTTR_aromatics_like"/>
    <property type="match status" value="1"/>
</dbReference>
<dbReference type="SUPFAM" id="SSF46785">
    <property type="entry name" value="Winged helix' DNA-binding domain"/>
    <property type="match status" value="1"/>
</dbReference>
<dbReference type="EMBL" id="JBHULH010000003">
    <property type="protein sequence ID" value="MFD2567186.1"/>
    <property type="molecule type" value="Genomic_DNA"/>
</dbReference>
<reference evidence="7" key="1">
    <citation type="journal article" date="2019" name="Int. J. Syst. Evol. Microbiol.">
        <title>The Global Catalogue of Microorganisms (GCM) 10K type strain sequencing project: providing services to taxonomists for standard genome sequencing and annotation.</title>
        <authorList>
            <consortium name="The Broad Institute Genomics Platform"/>
            <consortium name="The Broad Institute Genome Sequencing Center for Infectious Disease"/>
            <person name="Wu L."/>
            <person name="Ma J."/>
        </authorList>
    </citation>
    <scope>NUCLEOTIDE SEQUENCE [LARGE SCALE GENOMIC DNA]</scope>
    <source>
        <strain evidence="7">KCTC 52127</strain>
    </source>
</reference>